<evidence type="ECO:0000313" key="2">
    <source>
        <dbReference type="Proteomes" id="UP001381693"/>
    </source>
</evidence>
<keyword evidence="2" id="KW-1185">Reference proteome</keyword>
<reference evidence="1 2" key="1">
    <citation type="submission" date="2023-11" db="EMBL/GenBank/DDBJ databases">
        <title>Halocaridina rubra genome assembly.</title>
        <authorList>
            <person name="Smith C."/>
        </authorList>
    </citation>
    <scope>NUCLEOTIDE SEQUENCE [LARGE SCALE GENOMIC DNA]</scope>
    <source>
        <strain evidence="1">EP-1</strain>
        <tissue evidence="1">Whole</tissue>
    </source>
</reference>
<comment type="caution">
    <text evidence="1">The sequence shown here is derived from an EMBL/GenBank/DDBJ whole genome shotgun (WGS) entry which is preliminary data.</text>
</comment>
<proteinExistence type="predicted"/>
<organism evidence="1 2">
    <name type="scientific">Halocaridina rubra</name>
    <name type="common">Hawaiian red shrimp</name>
    <dbReference type="NCBI Taxonomy" id="373956"/>
    <lineage>
        <taxon>Eukaryota</taxon>
        <taxon>Metazoa</taxon>
        <taxon>Ecdysozoa</taxon>
        <taxon>Arthropoda</taxon>
        <taxon>Crustacea</taxon>
        <taxon>Multicrustacea</taxon>
        <taxon>Malacostraca</taxon>
        <taxon>Eumalacostraca</taxon>
        <taxon>Eucarida</taxon>
        <taxon>Decapoda</taxon>
        <taxon>Pleocyemata</taxon>
        <taxon>Caridea</taxon>
        <taxon>Atyoidea</taxon>
        <taxon>Atyidae</taxon>
        <taxon>Halocaridina</taxon>
    </lineage>
</organism>
<accession>A0AAN8X1K9</accession>
<name>A0AAN8X1K9_HALRR</name>
<evidence type="ECO:0000313" key="1">
    <source>
        <dbReference type="EMBL" id="KAK7070369.1"/>
    </source>
</evidence>
<protein>
    <submittedName>
        <fullName evidence="1">Uncharacterized protein</fullName>
    </submittedName>
</protein>
<dbReference type="EMBL" id="JAXCGZ010015403">
    <property type="protein sequence ID" value="KAK7070369.1"/>
    <property type="molecule type" value="Genomic_DNA"/>
</dbReference>
<dbReference type="Proteomes" id="UP001381693">
    <property type="component" value="Unassembled WGS sequence"/>
</dbReference>
<dbReference type="AlphaFoldDB" id="A0AAN8X1K9"/>
<sequence length="105" mass="11214">MGGHIRLSVSDGTASSFKLVGGYPEHNCAVVASRASNILAPGSILAKNIPPSACIADFTNDERCTVNHCIHCCLSNSSTTPERTLLFIRVMMSACVYKLLEVAEE</sequence>
<gene>
    <name evidence="1" type="ORF">SK128_009666</name>
</gene>